<dbReference type="EMBL" id="JAQLYE010000013">
    <property type="protein sequence ID" value="MDB8018072.1"/>
    <property type="molecule type" value="Genomic_DNA"/>
</dbReference>
<evidence type="ECO:0000259" key="1">
    <source>
        <dbReference type="Pfam" id="PF17761"/>
    </source>
</evidence>
<feature type="domain" description="YhcG N-terminal" evidence="1">
    <location>
        <begin position="10"/>
        <end position="96"/>
    </location>
</feature>
<dbReference type="InterPro" id="IPR041527">
    <property type="entry name" value="YhcG_N"/>
</dbReference>
<evidence type="ECO:0000313" key="3">
    <source>
        <dbReference type="Proteomes" id="UP001212823"/>
    </source>
</evidence>
<dbReference type="RefSeq" id="WP_306775280.1">
    <property type="nucleotide sequence ID" value="NZ_JADPAO010000005.1"/>
</dbReference>
<protein>
    <submittedName>
        <fullName evidence="2">DUF1016 N-terminal domain-containing protein</fullName>
    </submittedName>
</protein>
<dbReference type="Proteomes" id="UP001212823">
    <property type="component" value="Unassembled WGS sequence"/>
</dbReference>
<organism evidence="2 3">
    <name type="scientific">Agathobacter rectalis</name>
    <dbReference type="NCBI Taxonomy" id="39491"/>
    <lineage>
        <taxon>Bacteria</taxon>
        <taxon>Bacillati</taxon>
        <taxon>Bacillota</taxon>
        <taxon>Clostridia</taxon>
        <taxon>Lachnospirales</taxon>
        <taxon>Lachnospiraceae</taxon>
        <taxon>Agathobacter</taxon>
    </lineage>
</organism>
<reference evidence="2" key="1">
    <citation type="submission" date="2023-01" db="EMBL/GenBank/DDBJ databases">
        <title>Human gut microbiome strain richness.</title>
        <authorList>
            <person name="Chen-Liaw A."/>
        </authorList>
    </citation>
    <scope>NUCLEOTIDE SEQUENCE</scope>
    <source>
        <strain evidence="2">1001283st1_D2_1001283B150209_150212</strain>
    </source>
</reference>
<sequence>MEFELLADSIKQINDKASSAAKSAVNQLMTLRNWAIDYYIVEYEQDGSDRAEYGSHLLKNFEKQIDQKGMNYTLFKACGKFYKVYPQIGSTVSREIKLPDFGKSSTVSNEFVTDPDVLVKIELQDYEAR</sequence>
<evidence type="ECO:0000313" key="2">
    <source>
        <dbReference type="EMBL" id="MDB8018072.1"/>
    </source>
</evidence>
<name>A0AAP3VA19_9FIRM</name>
<comment type="caution">
    <text evidence="2">The sequence shown here is derived from an EMBL/GenBank/DDBJ whole genome shotgun (WGS) entry which is preliminary data.</text>
</comment>
<accession>A0AAP3VA19</accession>
<proteinExistence type="predicted"/>
<dbReference type="AlphaFoldDB" id="A0AAP3VA19"/>
<dbReference type="Pfam" id="PF17761">
    <property type="entry name" value="DUF1016_N"/>
    <property type="match status" value="1"/>
</dbReference>
<gene>
    <name evidence="2" type="ORF">PNE45_08500</name>
</gene>